<accession>A0A8C8K8C9</accession>
<sequence length="260" mass="30015">KYSLTFDNLHQNALPGIATVSHCIMETCEAIERRMLATYLPRPTEEILRQTAHEFRGKCNIPKCLRSFDRKHSDHHTTKLFNKGTFSVLLLARVDAKYCFTVIQMEDFGRKQQWWGLCQLPTWRGNGGKNPTGAPRRLSPYLMRPYAGHNISYEKEIFNYHLCQARMTEVKAFWILAARCRILYMKINLLGAGKRQGMRGIAIMDNRAGQEAGSLREKFNKYFTSVAGRIDFQDRIVVARPVFLKLGPLDPKVCIFWVLP</sequence>
<organism evidence="1 2">
    <name type="scientific">Oncorhynchus tshawytscha</name>
    <name type="common">Chinook salmon</name>
    <name type="synonym">Salmo tshawytscha</name>
    <dbReference type="NCBI Taxonomy" id="74940"/>
    <lineage>
        <taxon>Eukaryota</taxon>
        <taxon>Metazoa</taxon>
        <taxon>Chordata</taxon>
        <taxon>Craniata</taxon>
        <taxon>Vertebrata</taxon>
        <taxon>Euteleostomi</taxon>
        <taxon>Actinopterygii</taxon>
        <taxon>Neopterygii</taxon>
        <taxon>Teleostei</taxon>
        <taxon>Protacanthopterygii</taxon>
        <taxon>Salmoniformes</taxon>
        <taxon>Salmonidae</taxon>
        <taxon>Salmoninae</taxon>
        <taxon>Oncorhynchus</taxon>
    </lineage>
</organism>
<keyword evidence="2" id="KW-1185">Reference proteome</keyword>
<dbReference type="AlphaFoldDB" id="A0A8C8K8C9"/>
<name>A0A8C8K8C9_ONCTS</name>
<evidence type="ECO:0000313" key="1">
    <source>
        <dbReference type="Ensembl" id="ENSOTSP00005102602.1"/>
    </source>
</evidence>
<dbReference type="Proteomes" id="UP000694402">
    <property type="component" value="Unassembled WGS sequence"/>
</dbReference>
<dbReference type="Ensembl" id="ENSOTST00005110968.2">
    <property type="protein sequence ID" value="ENSOTSP00005102602.1"/>
    <property type="gene ID" value="ENSOTSG00005047084.2"/>
</dbReference>
<proteinExistence type="predicted"/>
<protein>
    <submittedName>
        <fullName evidence="1">Uncharacterized protein</fullName>
    </submittedName>
</protein>
<evidence type="ECO:0000313" key="2">
    <source>
        <dbReference type="Proteomes" id="UP000694402"/>
    </source>
</evidence>
<reference evidence="1" key="2">
    <citation type="submission" date="2025-09" db="UniProtKB">
        <authorList>
            <consortium name="Ensembl"/>
        </authorList>
    </citation>
    <scope>IDENTIFICATION</scope>
</reference>
<reference evidence="1" key="1">
    <citation type="submission" date="2025-08" db="UniProtKB">
        <authorList>
            <consortium name="Ensembl"/>
        </authorList>
    </citation>
    <scope>IDENTIFICATION</scope>
</reference>